<dbReference type="InterPro" id="IPR011990">
    <property type="entry name" value="TPR-like_helical_dom_sf"/>
</dbReference>
<dbReference type="InterPro" id="IPR051012">
    <property type="entry name" value="CellSynth/LPSAsmb/PSIAsmb"/>
</dbReference>
<evidence type="ECO:0000313" key="6">
    <source>
        <dbReference type="EMBL" id="TKB97540.1"/>
    </source>
</evidence>
<keyword evidence="1" id="KW-0677">Repeat</keyword>
<dbReference type="SMART" id="SM00028">
    <property type="entry name" value="TPR"/>
    <property type="match status" value="4"/>
</dbReference>
<feature type="signal peptide" evidence="5">
    <location>
        <begin position="1"/>
        <end position="19"/>
    </location>
</feature>
<feature type="coiled-coil region" evidence="4">
    <location>
        <begin position="108"/>
        <end position="135"/>
    </location>
</feature>
<dbReference type="InterPro" id="IPR019734">
    <property type="entry name" value="TPR_rpt"/>
</dbReference>
<evidence type="ECO:0000256" key="5">
    <source>
        <dbReference type="SAM" id="SignalP"/>
    </source>
</evidence>
<keyword evidence="5" id="KW-0732">Signal</keyword>
<dbReference type="Proteomes" id="UP000308181">
    <property type="component" value="Unassembled WGS sequence"/>
</dbReference>
<sequence>MKKSILSLIMLSFFFVAMAQKSEITAAKNNYALFEIGLQTKTPIKKQLETLELAKANTDKAILNEKTKDLAELWAYRGVIYSSIAVTDTLNKSNAESAFKTAQEAIVKAKSLDAKSEFKQQIENAEKNLAIMMQNKGVAAFAKKDYKEAYTSFKFISEVMPTDSLFSMYTAIAANSAQLYDEAIKYYAKTIEINPKNPSLYQELGRVYLVKSDTAAALKVIEAGRAAHPEYMGLVYDELNIYLNKGEASKQIAKIENAIAKDPKNKTLLFVAGVAYSAAKQRDKAEASYKKALELDPNYADAIYNLAIIYIDRGNNYIIEANKLPNNKASEAKYNDLKKKFETELSNAIPLLEKARELNPKDVNTLTTLREVYVKTNKLEKAAEVKKALEQL</sequence>
<dbReference type="AlphaFoldDB" id="A0A4U1C0E2"/>
<comment type="caution">
    <text evidence="6">The sequence shown here is derived from an EMBL/GenBank/DDBJ whole genome shotgun (WGS) entry which is preliminary data.</text>
</comment>
<dbReference type="EMBL" id="SWBP01000003">
    <property type="protein sequence ID" value="TKB97540.1"/>
    <property type="molecule type" value="Genomic_DNA"/>
</dbReference>
<dbReference type="OrthoDB" id="739506at2"/>
<protein>
    <submittedName>
        <fullName evidence="6">Tetratricopeptide repeat protein</fullName>
    </submittedName>
</protein>
<proteinExistence type="predicted"/>
<name>A0A4U1C0E2_9SPHI</name>
<dbReference type="Gene3D" id="1.25.40.10">
    <property type="entry name" value="Tetratricopeptide repeat domain"/>
    <property type="match status" value="3"/>
</dbReference>
<evidence type="ECO:0000256" key="3">
    <source>
        <dbReference type="PROSITE-ProRule" id="PRU00339"/>
    </source>
</evidence>
<evidence type="ECO:0000256" key="4">
    <source>
        <dbReference type="SAM" id="Coils"/>
    </source>
</evidence>
<organism evidence="6 7">
    <name type="scientific">Pedobacter cryophilus</name>
    <dbReference type="NCBI Taxonomy" id="2571271"/>
    <lineage>
        <taxon>Bacteria</taxon>
        <taxon>Pseudomonadati</taxon>
        <taxon>Bacteroidota</taxon>
        <taxon>Sphingobacteriia</taxon>
        <taxon>Sphingobacteriales</taxon>
        <taxon>Sphingobacteriaceae</taxon>
        <taxon>Pedobacter</taxon>
    </lineage>
</organism>
<dbReference type="Pfam" id="PF13431">
    <property type="entry name" value="TPR_17"/>
    <property type="match status" value="1"/>
</dbReference>
<keyword evidence="7" id="KW-1185">Reference proteome</keyword>
<accession>A0A4U1C0E2</accession>
<dbReference type="Pfam" id="PF14559">
    <property type="entry name" value="TPR_19"/>
    <property type="match status" value="1"/>
</dbReference>
<dbReference type="RefSeq" id="WP_136826116.1">
    <property type="nucleotide sequence ID" value="NZ_SWBP01000003.1"/>
</dbReference>
<dbReference type="PANTHER" id="PTHR45586">
    <property type="entry name" value="TPR REPEAT-CONTAINING PROTEIN PA4667"/>
    <property type="match status" value="1"/>
</dbReference>
<evidence type="ECO:0000313" key="7">
    <source>
        <dbReference type="Proteomes" id="UP000308181"/>
    </source>
</evidence>
<keyword evidence="4" id="KW-0175">Coiled coil</keyword>
<dbReference type="PANTHER" id="PTHR45586:SF1">
    <property type="entry name" value="LIPOPOLYSACCHARIDE ASSEMBLY PROTEIN B"/>
    <property type="match status" value="1"/>
</dbReference>
<keyword evidence="2 3" id="KW-0802">TPR repeat</keyword>
<feature type="chain" id="PRO_5020695179" evidence="5">
    <location>
        <begin position="20"/>
        <end position="392"/>
    </location>
</feature>
<feature type="repeat" description="TPR" evidence="3">
    <location>
        <begin position="266"/>
        <end position="299"/>
    </location>
</feature>
<evidence type="ECO:0000256" key="2">
    <source>
        <dbReference type="ARBA" id="ARBA00022803"/>
    </source>
</evidence>
<dbReference type="PROSITE" id="PS50005">
    <property type="entry name" value="TPR"/>
    <property type="match status" value="1"/>
</dbReference>
<evidence type="ECO:0000256" key="1">
    <source>
        <dbReference type="ARBA" id="ARBA00022737"/>
    </source>
</evidence>
<reference evidence="6 7" key="1">
    <citation type="submission" date="2019-04" db="EMBL/GenBank/DDBJ databases">
        <title>Pedobacter sp. AR-3-17 sp. nov., isolated from Arctic soil.</title>
        <authorList>
            <person name="Dahal R.H."/>
            <person name="Kim D.-U."/>
        </authorList>
    </citation>
    <scope>NUCLEOTIDE SEQUENCE [LARGE SCALE GENOMIC DNA]</scope>
    <source>
        <strain evidence="6 7">AR-3-17</strain>
    </source>
</reference>
<gene>
    <name evidence="6" type="ORF">FA046_09195</name>
</gene>
<dbReference type="SUPFAM" id="SSF48452">
    <property type="entry name" value="TPR-like"/>
    <property type="match status" value="1"/>
</dbReference>